<feature type="region of interest" description="Disordered" evidence="3">
    <location>
        <begin position="99"/>
        <end position="118"/>
    </location>
</feature>
<dbReference type="InterPro" id="IPR012677">
    <property type="entry name" value="Nucleotide-bd_a/b_plait_sf"/>
</dbReference>
<dbReference type="RefSeq" id="XP_004502740.1">
    <property type="nucleotide sequence ID" value="XM_004502683.3"/>
</dbReference>
<dbReference type="OrthoDB" id="439808at2759"/>
<sequence>MSHTRQNKMTMMNPNVADTTYTKIFVGGLAWETKRDTLKRYFDQFGDILEAVVITDRTTGKSKGYGFVTFKDPNSAILACQNPNPVIDGRRANCNLASLGAQKSDPSSGTQKFNSPSRNTAPIQFQGFSTYYNQHIPHYPFPYPVYRYPHPGYPRPQDMYEMNYYNVYGGQQFPFRWFPAYWKPVIPTVYVKKTQEFNVVGISEPISPSTSISSNGLITETVAATRVVEPPKDQKSSA</sequence>
<evidence type="ECO:0000259" key="4">
    <source>
        <dbReference type="PROSITE" id="PS50102"/>
    </source>
</evidence>
<feature type="domain" description="RRM" evidence="4">
    <location>
        <begin position="22"/>
        <end position="99"/>
    </location>
</feature>
<dbReference type="SUPFAM" id="SSF54928">
    <property type="entry name" value="RNA-binding domain, RBD"/>
    <property type="match status" value="1"/>
</dbReference>
<dbReference type="eggNOG" id="KOG0149">
    <property type="taxonomic scope" value="Eukaryota"/>
</dbReference>
<reference evidence="5" key="1">
    <citation type="journal article" date="2013" name="Nat. Biotechnol.">
        <title>Draft genome sequence of chickpea (Cicer arietinum) provides a resource for trait improvement.</title>
        <authorList>
            <person name="Varshney R.K."/>
            <person name="Song C."/>
            <person name="Saxena R.K."/>
            <person name="Azam S."/>
            <person name="Yu S."/>
            <person name="Sharpe A.G."/>
            <person name="Cannon S."/>
            <person name="Baek J."/>
            <person name="Rosen B.D."/>
            <person name="Tar'an B."/>
            <person name="Millan T."/>
            <person name="Zhang X."/>
            <person name="Ramsay L.D."/>
            <person name="Iwata A."/>
            <person name="Wang Y."/>
            <person name="Nelson W."/>
            <person name="Farmer A.D."/>
            <person name="Gaur P.M."/>
            <person name="Soderlund C."/>
            <person name="Penmetsa R.V."/>
            <person name="Xu C."/>
            <person name="Bharti A.K."/>
            <person name="He W."/>
            <person name="Winter P."/>
            <person name="Zhao S."/>
            <person name="Hane J.K."/>
            <person name="Carrasquilla-Garcia N."/>
            <person name="Condie J.A."/>
            <person name="Upadhyaya H.D."/>
            <person name="Luo M.C."/>
            <person name="Thudi M."/>
            <person name="Gowda C.L."/>
            <person name="Singh N.P."/>
            <person name="Lichtenzveig J."/>
            <person name="Gali K.K."/>
            <person name="Rubio J."/>
            <person name="Nadarajan N."/>
            <person name="Dolezel J."/>
            <person name="Bansal K.C."/>
            <person name="Xu X."/>
            <person name="Edwards D."/>
            <person name="Zhang G."/>
            <person name="Kahl G."/>
            <person name="Gil J."/>
            <person name="Singh K.B."/>
            <person name="Datta S.K."/>
            <person name="Jackson S.A."/>
            <person name="Wang J."/>
            <person name="Cook D.R."/>
        </authorList>
    </citation>
    <scope>NUCLEOTIDE SEQUENCE [LARGE SCALE GENOMIC DNA]</scope>
    <source>
        <strain evidence="5">cv. CDC Frontier</strain>
    </source>
</reference>
<dbReference type="AlphaFoldDB" id="A0A1S2YCB1"/>
<dbReference type="GeneID" id="101508568"/>
<organism evidence="5 6">
    <name type="scientific">Cicer arietinum</name>
    <name type="common">Chickpea</name>
    <name type="synonym">Garbanzo</name>
    <dbReference type="NCBI Taxonomy" id="3827"/>
    <lineage>
        <taxon>Eukaryota</taxon>
        <taxon>Viridiplantae</taxon>
        <taxon>Streptophyta</taxon>
        <taxon>Embryophyta</taxon>
        <taxon>Tracheophyta</taxon>
        <taxon>Spermatophyta</taxon>
        <taxon>Magnoliopsida</taxon>
        <taxon>eudicotyledons</taxon>
        <taxon>Gunneridae</taxon>
        <taxon>Pentapetalae</taxon>
        <taxon>rosids</taxon>
        <taxon>fabids</taxon>
        <taxon>Fabales</taxon>
        <taxon>Fabaceae</taxon>
        <taxon>Papilionoideae</taxon>
        <taxon>50 kb inversion clade</taxon>
        <taxon>NPAAA clade</taxon>
        <taxon>Hologalegina</taxon>
        <taxon>IRL clade</taxon>
        <taxon>Cicereae</taxon>
        <taxon>Cicer</taxon>
    </lineage>
</organism>
<accession>A0A1S2YCB1</accession>
<dbReference type="PANTHER" id="PTHR11176">
    <property type="entry name" value="BOULE-RELATED"/>
    <property type="match status" value="1"/>
</dbReference>
<dbReference type="InterPro" id="IPR035979">
    <property type="entry name" value="RBD_domain_sf"/>
</dbReference>
<evidence type="ECO:0000256" key="2">
    <source>
        <dbReference type="PROSITE-ProRule" id="PRU00176"/>
    </source>
</evidence>
<gene>
    <name evidence="6" type="primary">LOC101508568</name>
</gene>
<feature type="compositionally biased region" description="Polar residues" evidence="3">
    <location>
        <begin position="104"/>
        <end position="118"/>
    </location>
</feature>
<dbReference type="CDD" id="cd12384">
    <property type="entry name" value="RRM_RBM24_RBM38_like"/>
    <property type="match status" value="1"/>
</dbReference>
<dbReference type="SMART" id="SM00360">
    <property type="entry name" value="RRM"/>
    <property type="match status" value="1"/>
</dbReference>
<dbReference type="PROSITE" id="PS50102">
    <property type="entry name" value="RRM"/>
    <property type="match status" value="1"/>
</dbReference>
<keyword evidence="1 2" id="KW-0694">RNA-binding</keyword>
<reference evidence="6" key="2">
    <citation type="submission" date="2025-08" db="UniProtKB">
        <authorList>
            <consortium name="RefSeq"/>
        </authorList>
    </citation>
    <scope>IDENTIFICATION</scope>
    <source>
        <tissue evidence="6">Etiolated seedlings</tissue>
    </source>
</reference>
<dbReference type="PaxDb" id="3827-XP_004502740.1"/>
<evidence type="ECO:0000313" key="6">
    <source>
        <dbReference type="RefSeq" id="XP_004502740.1"/>
    </source>
</evidence>
<keyword evidence="5" id="KW-1185">Reference proteome</keyword>
<dbReference type="PANTHER" id="PTHR11176:SF55">
    <property type="entry name" value="RNA-BINDING (RRM_RBD_RNP MOTIF) FAMILY PROTEIN"/>
    <property type="match status" value="1"/>
</dbReference>
<dbReference type="GO" id="GO:0003723">
    <property type="term" value="F:RNA binding"/>
    <property type="evidence" value="ECO:0007669"/>
    <property type="project" value="UniProtKB-UniRule"/>
</dbReference>
<evidence type="ECO:0000313" key="5">
    <source>
        <dbReference type="Proteomes" id="UP000087171"/>
    </source>
</evidence>
<evidence type="ECO:0000256" key="1">
    <source>
        <dbReference type="ARBA" id="ARBA00022884"/>
    </source>
</evidence>
<dbReference type="Pfam" id="PF00076">
    <property type="entry name" value="RRM_1"/>
    <property type="match status" value="1"/>
</dbReference>
<dbReference type="Proteomes" id="UP000087171">
    <property type="component" value="Chromosome Ca5"/>
</dbReference>
<dbReference type="InterPro" id="IPR000504">
    <property type="entry name" value="RRM_dom"/>
</dbReference>
<proteinExistence type="predicted"/>
<dbReference type="Gene3D" id="3.30.70.330">
    <property type="match status" value="1"/>
</dbReference>
<protein>
    <submittedName>
        <fullName evidence="6">RNA-binding protein 38-like</fullName>
    </submittedName>
</protein>
<dbReference type="STRING" id="3827.A0A1S2YCB1"/>
<dbReference type="KEGG" id="cam:101508568"/>
<name>A0A1S2YCB1_CICAR</name>
<evidence type="ECO:0000256" key="3">
    <source>
        <dbReference type="SAM" id="MobiDB-lite"/>
    </source>
</evidence>